<dbReference type="Gene3D" id="3.40.50.150">
    <property type="entry name" value="Vaccinia Virus protein VP39"/>
    <property type="match status" value="1"/>
</dbReference>
<evidence type="ECO:0000256" key="5">
    <source>
        <dbReference type="SAM" id="MobiDB-lite"/>
    </source>
</evidence>
<organism evidence="7 8">
    <name type="scientific">Knoellia remsis</name>
    <dbReference type="NCBI Taxonomy" id="407159"/>
    <lineage>
        <taxon>Bacteria</taxon>
        <taxon>Bacillati</taxon>
        <taxon>Actinomycetota</taxon>
        <taxon>Actinomycetes</taxon>
        <taxon>Micrococcales</taxon>
        <taxon>Intrasporangiaceae</taxon>
        <taxon>Knoellia</taxon>
    </lineage>
</organism>
<dbReference type="InterPro" id="IPR052190">
    <property type="entry name" value="Euk-Arch_PrmC-MTase"/>
</dbReference>
<dbReference type="SUPFAM" id="SSF53335">
    <property type="entry name" value="S-adenosyl-L-methionine-dependent methyltransferases"/>
    <property type="match status" value="1"/>
</dbReference>
<feature type="compositionally biased region" description="Polar residues" evidence="5">
    <location>
        <begin position="10"/>
        <end position="22"/>
    </location>
</feature>
<evidence type="ECO:0000256" key="4">
    <source>
        <dbReference type="ARBA" id="ARBA00022691"/>
    </source>
</evidence>
<dbReference type="GO" id="GO:0008757">
    <property type="term" value="F:S-adenosylmethionine-dependent methyltransferase activity"/>
    <property type="evidence" value="ECO:0007669"/>
    <property type="project" value="TreeGrafter"/>
</dbReference>
<dbReference type="PANTHER" id="PTHR45875">
    <property type="entry name" value="METHYLTRANSFERASE N6AMT1"/>
    <property type="match status" value="1"/>
</dbReference>
<protein>
    <submittedName>
        <fullName evidence="7">Release factor glutamine methyltransferase</fullName>
    </submittedName>
</protein>
<dbReference type="AlphaFoldDB" id="A0A2T0U4Y5"/>
<keyword evidence="2 7" id="KW-0489">Methyltransferase</keyword>
<dbReference type="InterPro" id="IPR007848">
    <property type="entry name" value="Small_mtfrase_dom"/>
</dbReference>
<dbReference type="GO" id="GO:0035657">
    <property type="term" value="C:eRF1 methyltransferase complex"/>
    <property type="evidence" value="ECO:0007669"/>
    <property type="project" value="TreeGrafter"/>
</dbReference>
<evidence type="ECO:0000259" key="6">
    <source>
        <dbReference type="Pfam" id="PF05175"/>
    </source>
</evidence>
<dbReference type="InterPro" id="IPR004557">
    <property type="entry name" value="PrmC-related"/>
</dbReference>
<keyword evidence="8" id="KW-1185">Reference proteome</keyword>
<name>A0A2T0U4Y5_9MICO</name>
<comment type="similarity">
    <text evidence="1">Belongs to the eukaryotic/archaeal PrmC-related family.</text>
</comment>
<proteinExistence type="inferred from homology"/>
<dbReference type="Proteomes" id="UP000237822">
    <property type="component" value="Unassembled WGS sequence"/>
</dbReference>
<dbReference type="GO" id="GO:0008276">
    <property type="term" value="F:protein methyltransferase activity"/>
    <property type="evidence" value="ECO:0007669"/>
    <property type="project" value="TreeGrafter"/>
</dbReference>
<dbReference type="EMBL" id="PVTI01000029">
    <property type="protein sequence ID" value="PRY52954.1"/>
    <property type="molecule type" value="Genomic_DNA"/>
</dbReference>
<dbReference type="NCBIfam" id="TIGR00537">
    <property type="entry name" value="hemK_rel_arch"/>
    <property type="match status" value="1"/>
</dbReference>
<dbReference type="InterPro" id="IPR029063">
    <property type="entry name" value="SAM-dependent_MTases_sf"/>
</dbReference>
<sequence length="255" mass="26984">MGLSAAPTRSAPQLNSRPSASAGTAWRTPPAWVRLPGCYVVQADTWLLADTLSELGLAEGADVLDLCTGTGALAVAAAAGGADSVTAVDLSMRSVTSAWLNSRRHGSTVRVLRGDLFSVLGDETFDVVVCNPPYVPAATSRLPRHTMARCWDAGPDGRLLLDRICSGVGEHLRPGGSFLVVHSTVSDEERTVDQLEEQGLEAEVVRRASVPFGPVMRSRAADLHSRNLIAEGQDVEEIVVVHARQPVEAAEEVAS</sequence>
<gene>
    <name evidence="7" type="ORF">BCF74_12925</name>
</gene>
<evidence type="ECO:0000256" key="1">
    <source>
        <dbReference type="ARBA" id="ARBA00006149"/>
    </source>
</evidence>
<feature type="domain" description="Methyltransferase small" evidence="6">
    <location>
        <begin position="45"/>
        <end position="135"/>
    </location>
</feature>
<dbReference type="InterPro" id="IPR002052">
    <property type="entry name" value="DNA_methylase_N6_adenine_CS"/>
</dbReference>
<dbReference type="PANTHER" id="PTHR45875:SF1">
    <property type="entry name" value="METHYLTRANSFERASE N6AMT1"/>
    <property type="match status" value="1"/>
</dbReference>
<evidence type="ECO:0000256" key="3">
    <source>
        <dbReference type="ARBA" id="ARBA00022679"/>
    </source>
</evidence>
<dbReference type="Pfam" id="PF05175">
    <property type="entry name" value="MTS"/>
    <property type="match status" value="1"/>
</dbReference>
<evidence type="ECO:0000313" key="8">
    <source>
        <dbReference type="Proteomes" id="UP000237822"/>
    </source>
</evidence>
<evidence type="ECO:0000313" key="7">
    <source>
        <dbReference type="EMBL" id="PRY52954.1"/>
    </source>
</evidence>
<feature type="region of interest" description="Disordered" evidence="5">
    <location>
        <begin position="1"/>
        <end position="25"/>
    </location>
</feature>
<dbReference type="GO" id="GO:0003676">
    <property type="term" value="F:nucleic acid binding"/>
    <property type="evidence" value="ECO:0007669"/>
    <property type="project" value="InterPro"/>
</dbReference>
<dbReference type="CDD" id="cd02440">
    <property type="entry name" value="AdoMet_MTases"/>
    <property type="match status" value="1"/>
</dbReference>
<reference evidence="7 8" key="1">
    <citation type="submission" date="2018-03" db="EMBL/GenBank/DDBJ databases">
        <title>Genomic Encyclopedia of Archaeal and Bacterial Type Strains, Phase II (KMG-II): from individual species to whole genera.</title>
        <authorList>
            <person name="Goeker M."/>
        </authorList>
    </citation>
    <scope>NUCLEOTIDE SEQUENCE [LARGE SCALE GENOMIC DNA]</scope>
    <source>
        <strain evidence="7 8">ATCC BAA-1496</strain>
    </source>
</reference>
<accession>A0A2T0U4Y5</accession>
<keyword evidence="3 7" id="KW-0808">Transferase</keyword>
<keyword evidence="4" id="KW-0949">S-adenosyl-L-methionine</keyword>
<evidence type="ECO:0000256" key="2">
    <source>
        <dbReference type="ARBA" id="ARBA00022603"/>
    </source>
</evidence>
<dbReference type="PROSITE" id="PS00092">
    <property type="entry name" value="N6_MTASE"/>
    <property type="match status" value="1"/>
</dbReference>
<dbReference type="RefSeq" id="WP_177426674.1">
    <property type="nucleotide sequence ID" value="NZ_PVTI01000029.1"/>
</dbReference>
<dbReference type="GO" id="GO:0032259">
    <property type="term" value="P:methylation"/>
    <property type="evidence" value="ECO:0007669"/>
    <property type="project" value="UniProtKB-KW"/>
</dbReference>
<comment type="caution">
    <text evidence="7">The sequence shown here is derived from an EMBL/GenBank/DDBJ whole genome shotgun (WGS) entry which is preliminary data.</text>
</comment>
<dbReference type="GO" id="GO:0008170">
    <property type="term" value="F:N-methyltransferase activity"/>
    <property type="evidence" value="ECO:0007669"/>
    <property type="project" value="UniProtKB-ARBA"/>
</dbReference>